<evidence type="ECO:0000313" key="2">
    <source>
        <dbReference type="Proteomes" id="UP000601435"/>
    </source>
</evidence>
<keyword evidence="2" id="KW-1185">Reference proteome</keyword>
<reference evidence="1" key="1">
    <citation type="submission" date="2021-02" db="EMBL/GenBank/DDBJ databases">
        <authorList>
            <person name="Dougan E. K."/>
            <person name="Rhodes N."/>
            <person name="Thang M."/>
            <person name="Chan C."/>
        </authorList>
    </citation>
    <scope>NUCLEOTIDE SEQUENCE</scope>
</reference>
<evidence type="ECO:0000313" key="1">
    <source>
        <dbReference type="EMBL" id="CAE7506947.1"/>
    </source>
</evidence>
<proteinExistence type="predicted"/>
<gene>
    <name evidence="1" type="primary">KDELC2</name>
    <name evidence="1" type="ORF">SNEC2469_LOCUS14462</name>
</gene>
<dbReference type="AlphaFoldDB" id="A0A812T1V6"/>
<protein>
    <submittedName>
        <fullName evidence="1">KDELC2 protein</fullName>
    </submittedName>
</protein>
<sequence>MGATVARQADWLLFGPVTRVLVVNPASEFFVELQGSPSQRLVRLLQSECAPRLSPACLRQQGRHSFENVVSLEKAVVTGINGGHVHVASTDCPPWRPLFQTYYLAVDALVLMLDISSGRTPSEPAKFERAIAQDVEGVRNFLCKFDDWEACPLLILCHATDTESVAFDAERIRGEIGKCELRQLPNRVRHFSWSSPSLLPELREDLAWLVTAKESMKRS</sequence>
<dbReference type="OrthoDB" id="408652at2759"/>
<name>A0A812T1V6_9DINO</name>
<organism evidence="1 2">
    <name type="scientific">Symbiodinium necroappetens</name>
    <dbReference type="NCBI Taxonomy" id="1628268"/>
    <lineage>
        <taxon>Eukaryota</taxon>
        <taxon>Sar</taxon>
        <taxon>Alveolata</taxon>
        <taxon>Dinophyceae</taxon>
        <taxon>Suessiales</taxon>
        <taxon>Symbiodiniaceae</taxon>
        <taxon>Symbiodinium</taxon>
    </lineage>
</organism>
<dbReference type="Proteomes" id="UP000601435">
    <property type="component" value="Unassembled WGS sequence"/>
</dbReference>
<accession>A0A812T1V6</accession>
<comment type="caution">
    <text evidence="1">The sequence shown here is derived from an EMBL/GenBank/DDBJ whole genome shotgun (WGS) entry which is preliminary data.</text>
</comment>
<dbReference type="EMBL" id="CAJNJA010023172">
    <property type="protein sequence ID" value="CAE7506947.1"/>
    <property type="molecule type" value="Genomic_DNA"/>
</dbReference>